<dbReference type="PANTHER" id="PTHR34655">
    <property type="entry name" value="CONSERVED WITHIN P. AEROPHILUM"/>
    <property type="match status" value="1"/>
</dbReference>
<dbReference type="STRING" id="1434232.MAIT1_01150"/>
<keyword evidence="1" id="KW-1133">Transmembrane helix</keyword>
<dbReference type="SUPFAM" id="SSF75169">
    <property type="entry name" value="DsrEFH-like"/>
    <property type="match status" value="1"/>
</dbReference>
<dbReference type="PANTHER" id="PTHR34655:SF2">
    <property type="entry name" value="PEROXIREDOXIN FAMILY PROTEIN"/>
    <property type="match status" value="1"/>
</dbReference>
<name>A0A1Y2K7I3_9PROT</name>
<protein>
    <submittedName>
        <fullName evidence="2">Putative coenzyme A disulfide reductase</fullName>
    </submittedName>
</protein>
<dbReference type="EMBL" id="LVJN01000016">
    <property type="protein sequence ID" value="OSM06178.1"/>
    <property type="molecule type" value="Genomic_DNA"/>
</dbReference>
<evidence type="ECO:0000313" key="3">
    <source>
        <dbReference type="Proteomes" id="UP000194003"/>
    </source>
</evidence>
<dbReference type="Proteomes" id="UP000194003">
    <property type="component" value="Unassembled WGS sequence"/>
</dbReference>
<dbReference type="RefSeq" id="WP_198947807.1">
    <property type="nucleotide sequence ID" value="NZ_LVJN01000016.1"/>
</dbReference>
<dbReference type="Gene3D" id="3.40.1260.10">
    <property type="entry name" value="DsrEFH-like"/>
    <property type="match status" value="1"/>
</dbReference>
<reference evidence="2 3" key="1">
    <citation type="journal article" date="2016" name="BMC Genomics">
        <title>Combined genomic and structural analyses of a cultured magnetotactic bacterium reveals its niche adaptation to a dynamic environment.</title>
        <authorList>
            <person name="Araujo A.C."/>
            <person name="Morillo V."/>
            <person name="Cypriano J."/>
            <person name="Teixeira L.C."/>
            <person name="Leao P."/>
            <person name="Lyra S."/>
            <person name="Almeida L.G."/>
            <person name="Bazylinski D.A."/>
            <person name="Vasconcellos A.T."/>
            <person name="Abreu F."/>
            <person name="Lins U."/>
        </authorList>
    </citation>
    <scope>NUCLEOTIDE SEQUENCE [LARGE SCALE GENOMIC DNA]</scope>
    <source>
        <strain evidence="2 3">IT-1</strain>
    </source>
</reference>
<keyword evidence="1" id="KW-0472">Membrane</keyword>
<gene>
    <name evidence="2" type="primary">cdr</name>
    <name evidence="2" type="ORF">MAIT1_01150</name>
</gene>
<dbReference type="InterPro" id="IPR027396">
    <property type="entry name" value="DsrEFH-like"/>
</dbReference>
<comment type="caution">
    <text evidence="2">The sequence shown here is derived from an EMBL/GenBank/DDBJ whole genome shotgun (WGS) entry which is preliminary data.</text>
</comment>
<keyword evidence="3" id="KW-1185">Reference proteome</keyword>
<evidence type="ECO:0000256" key="1">
    <source>
        <dbReference type="SAM" id="Phobius"/>
    </source>
</evidence>
<evidence type="ECO:0000313" key="2">
    <source>
        <dbReference type="EMBL" id="OSM06178.1"/>
    </source>
</evidence>
<proteinExistence type="predicted"/>
<dbReference type="Pfam" id="PF13686">
    <property type="entry name" value="DrsE_2"/>
    <property type="match status" value="1"/>
</dbReference>
<organism evidence="2 3">
    <name type="scientific">Magnetofaba australis IT-1</name>
    <dbReference type="NCBI Taxonomy" id="1434232"/>
    <lineage>
        <taxon>Bacteria</taxon>
        <taxon>Pseudomonadati</taxon>
        <taxon>Pseudomonadota</taxon>
        <taxon>Magnetococcia</taxon>
        <taxon>Magnetococcales</taxon>
        <taxon>Magnetococcaceae</taxon>
        <taxon>Magnetofaba</taxon>
    </lineage>
</organism>
<dbReference type="InterPro" id="IPR032836">
    <property type="entry name" value="DsrE2-like"/>
</dbReference>
<keyword evidence="1" id="KW-0812">Transmembrane</keyword>
<dbReference type="AlphaFoldDB" id="A0A1Y2K7I3"/>
<accession>A0A1Y2K7I3</accession>
<sequence>MDAQTVMQQSIHNGQSSAPLDAKMQSWVQEELRKQVGEQMGALSEQVTQRLDKLEKRLPQDKVAIVVFSDDMDRALAAFVLANGALAMGMEVSMFFTFWGLSAIKRTTHLKGKAFKQKMLALMTPKRSEELGLSKMNMLGMGPAMMKSMMKQKNVASLEELREIAQEMGTQFIGCTMAMDLMGVDADELVEGVELGGVAAFMEQALNARTALFL</sequence>
<feature type="transmembrane region" description="Helical" evidence="1">
    <location>
        <begin position="76"/>
        <end position="101"/>
    </location>
</feature>